<evidence type="ECO:0000313" key="1">
    <source>
        <dbReference type="EMBL" id="KAG8185173.1"/>
    </source>
</evidence>
<protein>
    <submittedName>
        <fullName evidence="1">Uncharacterized protein</fullName>
    </submittedName>
</protein>
<proteinExistence type="predicted"/>
<name>A0AAV6UN93_9ARAC</name>
<organism evidence="1 2">
    <name type="scientific">Oedothorax gibbosus</name>
    <dbReference type="NCBI Taxonomy" id="931172"/>
    <lineage>
        <taxon>Eukaryota</taxon>
        <taxon>Metazoa</taxon>
        <taxon>Ecdysozoa</taxon>
        <taxon>Arthropoda</taxon>
        <taxon>Chelicerata</taxon>
        <taxon>Arachnida</taxon>
        <taxon>Araneae</taxon>
        <taxon>Araneomorphae</taxon>
        <taxon>Entelegynae</taxon>
        <taxon>Araneoidea</taxon>
        <taxon>Linyphiidae</taxon>
        <taxon>Erigoninae</taxon>
        <taxon>Oedothorax</taxon>
    </lineage>
</organism>
<evidence type="ECO:0000313" key="2">
    <source>
        <dbReference type="Proteomes" id="UP000827092"/>
    </source>
</evidence>
<accession>A0AAV6UN93</accession>
<dbReference type="EMBL" id="JAFNEN010000343">
    <property type="protein sequence ID" value="KAG8185173.1"/>
    <property type="molecule type" value="Genomic_DNA"/>
</dbReference>
<comment type="caution">
    <text evidence="1">The sequence shown here is derived from an EMBL/GenBank/DDBJ whole genome shotgun (WGS) entry which is preliminary data.</text>
</comment>
<dbReference type="Proteomes" id="UP000827092">
    <property type="component" value="Unassembled WGS sequence"/>
</dbReference>
<dbReference type="AlphaFoldDB" id="A0AAV6UN93"/>
<gene>
    <name evidence="1" type="ORF">JTE90_025848</name>
</gene>
<reference evidence="1 2" key="1">
    <citation type="journal article" date="2022" name="Nat. Ecol. Evol.">
        <title>A masculinizing supergene underlies an exaggerated male reproductive morph in a spider.</title>
        <authorList>
            <person name="Hendrickx F."/>
            <person name="De Corte Z."/>
            <person name="Sonet G."/>
            <person name="Van Belleghem S.M."/>
            <person name="Kostlbacher S."/>
            <person name="Vangestel C."/>
        </authorList>
    </citation>
    <scope>NUCLEOTIDE SEQUENCE [LARGE SCALE GENOMIC DNA]</scope>
    <source>
        <strain evidence="1">W744_W776</strain>
    </source>
</reference>
<keyword evidence="2" id="KW-1185">Reference proteome</keyword>
<sequence>MKIIYNNYKQHRGATLLAAQWVFQYFSAYRCLSIEKILVGIPQQEAIVCDEEALNNILTHHISTPKWPLGSRKAVPVPGNLLLKRKELPGAKGSLLGARLCIPGAKDGQTLLWSLRSLSNCPPRTL</sequence>